<evidence type="ECO:0000313" key="5">
    <source>
        <dbReference type="Ensembl" id="ENSMODP00000038240.2"/>
    </source>
</evidence>
<evidence type="ECO:0000256" key="2">
    <source>
        <dbReference type="ARBA" id="ARBA00022859"/>
    </source>
</evidence>
<dbReference type="STRING" id="13616.ENSMODP00000038240"/>
<evidence type="ECO:0000313" key="6">
    <source>
        <dbReference type="Proteomes" id="UP000002280"/>
    </source>
</evidence>
<dbReference type="GeneTree" id="ENSGT00940000164371"/>
<dbReference type="InterPro" id="IPR013106">
    <property type="entry name" value="Ig_V-set"/>
</dbReference>
<feature type="signal peptide" evidence="3">
    <location>
        <begin position="1"/>
        <end position="20"/>
    </location>
</feature>
<dbReference type="HOGENOM" id="CLU_077975_9_4_1"/>
<dbReference type="OMA" id="VQFRNND"/>
<dbReference type="PANTHER" id="PTHR23268:SF47">
    <property type="entry name" value="T CELL RECEPTOR BETA VARIABLE 11-1"/>
    <property type="match status" value="1"/>
</dbReference>
<sequence>MGTRILHWVFFLFTGRLTDAGVTQVPKYLITETGQQVTLTCGPISGHVALYWYQQITGKGIEMLVNFQNNKALDDTRLPKERFIVEWLKESPSTLTIKSTEFGDSAVYLCASSSTTAL</sequence>
<dbReference type="GO" id="GO:0005886">
    <property type="term" value="C:plasma membrane"/>
    <property type="evidence" value="ECO:0000318"/>
    <property type="project" value="GO_Central"/>
</dbReference>
<dbReference type="SUPFAM" id="SSF48726">
    <property type="entry name" value="Immunoglobulin"/>
    <property type="match status" value="1"/>
</dbReference>
<organism evidence="5 6">
    <name type="scientific">Monodelphis domestica</name>
    <name type="common">Gray short-tailed opossum</name>
    <dbReference type="NCBI Taxonomy" id="13616"/>
    <lineage>
        <taxon>Eukaryota</taxon>
        <taxon>Metazoa</taxon>
        <taxon>Chordata</taxon>
        <taxon>Craniata</taxon>
        <taxon>Vertebrata</taxon>
        <taxon>Euteleostomi</taxon>
        <taxon>Mammalia</taxon>
        <taxon>Metatheria</taxon>
        <taxon>Didelphimorphia</taxon>
        <taxon>Didelphidae</taxon>
        <taxon>Monodelphis</taxon>
    </lineage>
</organism>
<dbReference type="eggNOG" id="ENOG502SA48">
    <property type="taxonomic scope" value="Eukaryota"/>
</dbReference>
<dbReference type="InterPro" id="IPR013783">
    <property type="entry name" value="Ig-like_fold"/>
</dbReference>
<evidence type="ECO:0000256" key="3">
    <source>
        <dbReference type="SAM" id="SignalP"/>
    </source>
</evidence>
<feature type="chain" id="PRO_5023817084" description="Ig-like domain-containing protein" evidence="3">
    <location>
        <begin position="21"/>
        <end position="118"/>
    </location>
</feature>
<dbReference type="InterPro" id="IPR007110">
    <property type="entry name" value="Ig-like_dom"/>
</dbReference>
<evidence type="ECO:0000256" key="1">
    <source>
        <dbReference type="ARBA" id="ARBA00022729"/>
    </source>
</evidence>
<dbReference type="Gene3D" id="2.60.40.10">
    <property type="entry name" value="Immunoglobulins"/>
    <property type="match status" value="1"/>
</dbReference>
<dbReference type="InterPro" id="IPR050413">
    <property type="entry name" value="TCR_beta_variable"/>
</dbReference>
<dbReference type="AlphaFoldDB" id="F6RJM4"/>
<dbReference type="GO" id="GO:0007166">
    <property type="term" value="P:cell surface receptor signaling pathway"/>
    <property type="evidence" value="ECO:0000318"/>
    <property type="project" value="GO_Central"/>
</dbReference>
<dbReference type="Proteomes" id="UP000002280">
    <property type="component" value="Chromosome 8"/>
</dbReference>
<name>F6RJM4_MONDO</name>
<dbReference type="InterPro" id="IPR036179">
    <property type="entry name" value="Ig-like_dom_sf"/>
</dbReference>
<keyword evidence="1 3" id="KW-0732">Signal</keyword>
<reference evidence="5 6" key="1">
    <citation type="journal article" date="2007" name="Nature">
        <title>Genome of the marsupial Monodelphis domestica reveals innovation in non-coding sequences.</title>
        <authorList>
            <person name="Mikkelsen T.S."/>
            <person name="Wakefield M.J."/>
            <person name="Aken B."/>
            <person name="Amemiya C.T."/>
            <person name="Chang J.L."/>
            <person name="Duke S."/>
            <person name="Garber M."/>
            <person name="Gentles A.J."/>
            <person name="Goodstadt L."/>
            <person name="Heger A."/>
            <person name="Jurka J."/>
            <person name="Kamal M."/>
            <person name="Mauceli E."/>
            <person name="Searle S.M."/>
            <person name="Sharpe T."/>
            <person name="Baker M.L."/>
            <person name="Batzer M.A."/>
            <person name="Benos P.V."/>
            <person name="Belov K."/>
            <person name="Clamp M."/>
            <person name="Cook A."/>
            <person name="Cuff J."/>
            <person name="Das R."/>
            <person name="Davidow L."/>
            <person name="Deakin J.E."/>
            <person name="Fazzari M.J."/>
            <person name="Glass J.L."/>
            <person name="Grabherr M."/>
            <person name="Greally J.M."/>
            <person name="Gu W."/>
            <person name="Hore T.A."/>
            <person name="Huttley G.A."/>
            <person name="Kleber M."/>
            <person name="Jirtle R.L."/>
            <person name="Koina E."/>
            <person name="Lee J.T."/>
            <person name="Mahony S."/>
            <person name="Marra M.A."/>
            <person name="Miller R.D."/>
            <person name="Nicholls R.D."/>
            <person name="Oda M."/>
            <person name="Papenfuss A.T."/>
            <person name="Parra Z.E."/>
            <person name="Pollock D.D."/>
            <person name="Ray D.A."/>
            <person name="Schein J.E."/>
            <person name="Speed T.P."/>
            <person name="Thompson K."/>
            <person name="VandeBerg J.L."/>
            <person name="Wade C.M."/>
            <person name="Walker J.A."/>
            <person name="Waters P.D."/>
            <person name="Webber C."/>
            <person name="Weidman J.R."/>
            <person name="Xie X."/>
            <person name="Zody M.C."/>
            <person name="Baldwin J."/>
            <person name="Abdouelleil A."/>
            <person name="Abdulkadir J."/>
            <person name="Abebe A."/>
            <person name="Abera B."/>
            <person name="Abreu J."/>
            <person name="Acer S.C."/>
            <person name="Aftuck L."/>
            <person name="Alexander A."/>
            <person name="An P."/>
            <person name="Anderson E."/>
            <person name="Anderson S."/>
            <person name="Arachi H."/>
            <person name="Azer M."/>
            <person name="Bachantsang P."/>
            <person name="Barry A."/>
            <person name="Bayul T."/>
            <person name="Berlin A."/>
            <person name="Bessette D."/>
            <person name="Bloom T."/>
            <person name="Bloom T."/>
            <person name="Boguslavskiy L."/>
            <person name="Bonnet C."/>
            <person name="Boukhgalter B."/>
            <person name="Bourzgui I."/>
            <person name="Brown A."/>
            <person name="Cahill P."/>
            <person name="Channer S."/>
            <person name="Cheshatsang Y."/>
            <person name="Chuda L."/>
            <person name="Citroen M."/>
            <person name="Collymore A."/>
            <person name="Cooke P."/>
            <person name="Costello M."/>
            <person name="D'Aco K."/>
            <person name="Daza R."/>
            <person name="De Haan G."/>
            <person name="DeGray S."/>
            <person name="DeMaso C."/>
            <person name="Dhargay N."/>
            <person name="Dooley K."/>
            <person name="Dooley E."/>
            <person name="Doricent M."/>
            <person name="Dorje P."/>
            <person name="Dorjee K."/>
            <person name="Dupes A."/>
            <person name="Elong R."/>
            <person name="Falk J."/>
            <person name="Farina A."/>
            <person name="Faro S."/>
            <person name="Ferguson D."/>
            <person name="Fisher S."/>
            <person name="Foley C.D."/>
            <person name="Franke A."/>
            <person name="Friedrich D."/>
            <person name="Gadbois L."/>
            <person name="Gearin G."/>
            <person name="Gearin C.R."/>
            <person name="Giannoukos G."/>
            <person name="Goode T."/>
            <person name="Graham J."/>
            <person name="Grandbois E."/>
            <person name="Grewal S."/>
            <person name="Gyaltsen K."/>
            <person name="Hafez N."/>
            <person name="Hagos B."/>
            <person name="Hall J."/>
            <person name="Henson C."/>
            <person name="Hollinger A."/>
            <person name="Honan T."/>
            <person name="Huard M.D."/>
            <person name="Hughes L."/>
            <person name="Hurhula B."/>
            <person name="Husby M.E."/>
            <person name="Kamat A."/>
            <person name="Kanga B."/>
            <person name="Kashin S."/>
            <person name="Khazanovich D."/>
            <person name="Kisner P."/>
            <person name="Lance K."/>
            <person name="Lara M."/>
            <person name="Lee W."/>
            <person name="Lennon N."/>
            <person name="Letendre F."/>
            <person name="LeVine R."/>
            <person name="Lipovsky A."/>
            <person name="Liu X."/>
            <person name="Liu J."/>
            <person name="Liu S."/>
            <person name="Lokyitsang T."/>
            <person name="Lokyitsang Y."/>
            <person name="Lubonja R."/>
            <person name="Lui A."/>
            <person name="MacDonald P."/>
            <person name="Magnisalis V."/>
            <person name="Maru K."/>
            <person name="Matthews C."/>
            <person name="McCusker W."/>
            <person name="McDonough S."/>
            <person name="Mehta T."/>
            <person name="Meldrim J."/>
            <person name="Meneus L."/>
            <person name="Mihai O."/>
            <person name="Mihalev A."/>
            <person name="Mihova T."/>
            <person name="Mittelman R."/>
            <person name="Mlenga V."/>
            <person name="Montmayeur A."/>
            <person name="Mulrain L."/>
            <person name="Navidi A."/>
            <person name="Naylor J."/>
            <person name="Negash T."/>
            <person name="Nguyen T."/>
            <person name="Nguyen N."/>
            <person name="Nicol R."/>
            <person name="Norbu C."/>
            <person name="Norbu N."/>
            <person name="Novod N."/>
            <person name="O'Neill B."/>
            <person name="Osman S."/>
            <person name="Markiewicz E."/>
            <person name="Oyono O.L."/>
            <person name="Patti C."/>
            <person name="Phunkhang P."/>
            <person name="Pierre F."/>
            <person name="Priest M."/>
            <person name="Raghuraman S."/>
            <person name="Rege F."/>
            <person name="Reyes R."/>
            <person name="Rise C."/>
            <person name="Rogov P."/>
            <person name="Ross K."/>
            <person name="Ryan E."/>
            <person name="Settipalli S."/>
            <person name="Shea T."/>
            <person name="Sherpa N."/>
            <person name="Shi L."/>
            <person name="Shih D."/>
            <person name="Sparrow T."/>
            <person name="Spaulding J."/>
            <person name="Stalker J."/>
            <person name="Stange-Thomann N."/>
            <person name="Stavropoulos S."/>
            <person name="Stone C."/>
            <person name="Strader C."/>
            <person name="Tesfaye S."/>
            <person name="Thomson T."/>
            <person name="Thoulutsang Y."/>
            <person name="Thoulutsang D."/>
            <person name="Topham K."/>
            <person name="Topping I."/>
            <person name="Tsamla T."/>
            <person name="Vassiliev H."/>
            <person name="Vo A."/>
            <person name="Wangchuk T."/>
            <person name="Wangdi T."/>
            <person name="Weiand M."/>
            <person name="Wilkinson J."/>
            <person name="Wilson A."/>
            <person name="Yadav S."/>
            <person name="Young G."/>
            <person name="Yu Q."/>
            <person name="Zembek L."/>
            <person name="Zhong D."/>
            <person name="Zimmer A."/>
            <person name="Zwirko Z."/>
            <person name="Jaffe D.B."/>
            <person name="Alvarez P."/>
            <person name="Brockman W."/>
            <person name="Butler J."/>
            <person name="Chin C."/>
            <person name="Gnerre S."/>
            <person name="MacCallum I."/>
            <person name="Graves J.A."/>
            <person name="Ponting C.P."/>
            <person name="Breen M."/>
            <person name="Samollow P.B."/>
            <person name="Lander E.S."/>
            <person name="Lindblad-Toh K."/>
        </authorList>
    </citation>
    <scope>NUCLEOTIDE SEQUENCE [LARGE SCALE GENOMIC DNA]</scope>
</reference>
<reference evidence="5" key="2">
    <citation type="submission" date="2025-08" db="UniProtKB">
        <authorList>
            <consortium name="Ensembl"/>
        </authorList>
    </citation>
    <scope>IDENTIFICATION</scope>
</reference>
<reference evidence="5" key="3">
    <citation type="submission" date="2025-09" db="UniProtKB">
        <authorList>
            <consortium name="Ensembl"/>
        </authorList>
    </citation>
    <scope>IDENTIFICATION</scope>
</reference>
<keyword evidence="2" id="KW-0391">Immunity</keyword>
<evidence type="ECO:0000259" key="4">
    <source>
        <dbReference type="PROSITE" id="PS50835"/>
    </source>
</evidence>
<dbReference type="InParanoid" id="F6RJM4"/>
<dbReference type="FunCoup" id="F6RJM4">
    <property type="interactions" value="649"/>
</dbReference>
<dbReference type="Ensembl" id="ENSMODT00000039840.2">
    <property type="protein sequence ID" value="ENSMODP00000038240.2"/>
    <property type="gene ID" value="ENSMODG00000025463.3"/>
</dbReference>
<keyword evidence="6" id="KW-1185">Reference proteome</keyword>
<dbReference type="GO" id="GO:0002376">
    <property type="term" value="P:immune system process"/>
    <property type="evidence" value="ECO:0007669"/>
    <property type="project" value="UniProtKB-KW"/>
</dbReference>
<dbReference type="PROSITE" id="PS50835">
    <property type="entry name" value="IG_LIKE"/>
    <property type="match status" value="1"/>
</dbReference>
<proteinExistence type="predicted"/>
<feature type="domain" description="Ig-like" evidence="4">
    <location>
        <begin position="20"/>
        <end position="118"/>
    </location>
</feature>
<dbReference type="Bgee" id="ENSMODG00000025463">
    <property type="expression patterns" value="Expressed in blood"/>
</dbReference>
<protein>
    <recommendedName>
        <fullName evidence="4">Ig-like domain-containing protein</fullName>
    </recommendedName>
</protein>
<dbReference type="PANTHER" id="PTHR23268">
    <property type="entry name" value="T-CELL RECEPTOR BETA CHAIN"/>
    <property type="match status" value="1"/>
</dbReference>
<dbReference type="Pfam" id="PF07686">
    <property type="entry name" value="V-set"/>
    <property type="match status" value="1"/>
</dbReference>
<accession>F6RJM4</accession>